<gene>
    <name evidence="3" type="ORF">ANSO36C_14420</name>
</gene>
<organism evidence="3 4">
    <name type="scientific">Nostoc cf. commune SO-36</name>
    <dbReference type="NCBI Taxonomy" id="449208"/>
    <lineage>
        <taxon>Bacteria</taxon>
        <taxon>Bacillati</taxon>
        <taxon>Cyanobacteriota</taxon>
        <taxon>Cyanophyceae</taxon>
        <taxon>Nostocales</taxon>
        <taxon>Nostocaceae</taxon>
        <taxon>Nostoc</taxon>
    </lineage>
</organism>
<sequence length="79" mass="9054">MKYTPLVRINEQMPELNYLIAMDACTITGGMFSVDSPLAVCGVNKLMKVDIYIPLCHFRPKAVIDRIIKFRKNHRTLEA</sequence>
<dbReference type="EMBL" id="AP025732">
    <property type="protein sequence ID" value="BDI15640.1"/>
    <property type="molecule type" value="Genomic_DNA"/>
</dbReference>
<dbReference type="PANTHER" id="PTHR11995:SF14">
    <property type="entry name" value="NADH DEHYDROGENASE [UBIQUINONE] IRON-SULFUR PROTEIN 7, MITOCHONDRIAL"/>
    <property type="match status" value="1"/>
</dbReference>
<keyword evidence="1" id="KW-0874">Quinone</keyword>
<reference evidence="3" key="1">
    <citation type="submission" date="2022-04" db="EMBL/GenBank/DDBJ databases">
        <title>Complete genome sequence of a cyanobacterium, Nostoc sp. SO-36, isolated in Antarctica.</title>
        <authorList>
            <person name="Kanesaki Y."/>
            <person name="Effendi D."/>
            <person name="Sakamoto T."/>
            <person name="Ohtani S."/>
            <person name="Awai K."/>
        </authorList>
    </citation>
    <scope>NUCLEOTIDE SEQUENCE</scope>
    <source>
        <strain evidence="3">SO-36</strain>
    </source>
</reference>
<dbReference type="Gene3D" id="3.40.50.12280">
    <property type="match status" value="1"/>
</dbReference>
<evidence type="ECO:0000313" key="3">
    <source>
        <dbReference type="EMBL" id="BDI15640.1"/>
    </source>
</evidence>
<accession>A0ABM7YY79</accession>
<keyword evidence="4" id="KW-1185">Reference proteome</keyword>
<dbReference type="Pfam" id="PF01058">
    <property type="entry name" value="Oxidored_q6"/>
    <property type="match status" value="1"/>
</dbReference>
<dbReference type="PANTHER" id="PTHR11995">
    <property type="entry name" value="NADH DEHYDROGENASE"/>
    <property type="match status" value="1"/>
</dbReference>
<dbReference type="Proteomes" id="UP001055453">
    <property type="component" value="Chromosome"/>
</dbReference>
<dbReference type="SUPFAM" id="SSF56770">
    <property type="entry name" value="HydA/Nqo6-like"/>
    <property type="match status" value="1"/>
</dbReference>
<dbReference type="RefSeq" id="WP_410174678.1">
    <property type="nucleotide sequence ID" value="NZ_AP025732.1"/>
</dbReference>
<evidence type="ECO:0000313" key="4">
    <source>
        <dbReference type="Proteomes" id="UP001055453"/>
    </source>
</evidence>
<evidence type="ECO:0000256" key="1">
    <source>
        <dbReference type="ARBA" id="ARBA00022719"/>
    </source>
</evidence>
<protein>
    <recommendedName>
        <fullName evidence="2">NADH:ubiquinone oxidoreductase-like 20kDa subunit domain-containing protein</fullName>
    </recommendedName>
</protein>
<feature type="domain" description="NADH:ubiquinone oxidoreductase-like 20kDa subunit" evidence="2">
    <location>
        <begin position="6"/>
        <end position="69"/>
    </location>
</feature>
<proteinExistence type="predicted"/>
<dbReference type="InterPro" id="IPR006137">
    <property type="entry name" value="NADH_UbQ_OxRdtase-like_20kDa"/>
</dbReference>
<evidence type="ECO:0000259" key="2">
    <source>
        <dbReference type="Pfam" id="PF01058"/>
    </source>
</evidence>
<name>A0ABM7YY79_NOSCO</name>